<evidence type="ECO:0000313" key="1">
    <source>
        <dbReference type="EMBL" id="CAI6358265.1"/>
    </source>
</evidence>
<organism evidence="1 2">
    <name type="scientific">Macrosiphum euphorbiae</name>
    <name type="common">potato aphid</name>
    <dbReference type="NCBI Taxonomy" id="13131"/>
    <lineage>
        <taxon>Eukaryota</taxon>
        <taxon>Metazoa</taxon>
        <taxon>Ecdysozoa</taxon>
        <taxon>Arthropoda</taxon>
        <taxon>Hexapoda</taxon>
        <taxon>Insecta</taxon>
        <taxon>Pterygota</taxon>
        <taxon>Neoptera</taxon>
        <taxon>Paraneoptera</taxon>
        <taxon>Hemiptera</taxon>
        <taxon>Sternorrhyncha</taxon>
        <taxon>Aphidomorpha</taxon>
        <taxon>Aphidoidea</taxon>
        <taxon>Aphididae</taxon>
        <taxon>Macrosiphini</taxon>
        <taxon>Macrosiphum</taxon>
    </lineage>
</organism>
<sequence>MDAGDAILIDHFKTSDETADISGKEQMSLGVRYFDTSTMSIKEEFLRFTELKKLNAEAIASNILEFFK</sequence>
<protein>
    <submittedName>
        <fullName evidence="1">Uncharacterized protein</fullName>
    </submittedName>
</protein>
<keyword evidence="2" id="KW-1185">Reference proteome</keyword>
<evidence type="ECO:0000313" key="2">
    <source>
        <dbReference type="Proteomes" id="UP001160148"/>
    </source>
</evidence>
<name>A0AAV0WQP3_9HEMI</name>
<gene>
    <name evidence="1" type="ORF">MEUPH1_LOCUS13800</name>
</gene>
<dbReference type="AlphaFoldDB" id="A0AAV0WQP3"/>
<comment type="caution">
    <text evidence="1">The sequence shown here is derived from an EMBL/GenBank/DDBJ whole genome shotgun (WGS) entry which is preliminary data.</text>
</comment>
<accession>A0AAV0WQP3</accession>
<reference evidence="1 2" key="1">
    <citation type="submission" date="2023-01" db="EMBL/GenBank/DDBJ databases">
        <authorList>
            <person name="Whitehead M."/>
        </authorList>
    </citation>
    <scope>NUCLEOTIDE SEQUENCE [LARGE SCALE GENOMIC DNA]</scope>
</reference>
<proteinExistence type="predicted"/>
<dbReference type="Proteomes" id="UP001160148">
    <property type="component" value="Unassembled WGS sequence"/>
</dbReference>
<dbReference type="EMBL" id="CARXXK010000002">
    <property type="protein sequence ID" value="CAI6358265.1"/>
    <property type="molecule type" value="Genomic_DNA"/>
</dbReference>